<keyword evidence="6" id="KW-1185">Reference proteome</keyword>
<name>A0A8J5HNN2_ZINOF</name>
<sequence>MLGRSMAVGVSSCKHSVSCSPLLDTPVLIPKLALPACSSSCGFNHIVHTSETQSYRCYSKCTVRKWRKNSVEQIQPVLLEDDHKKTWEECKEILCALSFSVDEADTILKKAFGWVHSPYWGEERRKEVPKGQIVDEMLGYLKDLGLNDEDLHKLLKKFPEVLGCSLADEVRTNVSMLEKDWSIKGKVLRNLLLRNPKVLGYNVDCKGDCMAQCRGGTVNSLVAELIRFLPTGLIRILLAPPEVLLSSDVAPPSSMLSMLISDELASVGTPRSLGAQVLERMTQLARKTARCASEGRSAAEEYTGGREGSARGGSEVRKPERKIARGARDAASTKVGTGCDRGTKSADEYPGGREGTRGNSEGREAGGKHVREDRKMGSGEPYSGKPRSPKQAEPERTDPDQDEPN</sequence>
<keyword evidence="2" id="KW-0804">Transcription</keyword>
<dbReference type="InterPro" id="IPR003690">
    <property type="entry name" value="MTERF"/>
</dbReference>
<dbReference type="Gene3D" id="1.25.70.10">
    <property type="entry name" value="Transcription termination factor 3, mitochondrial"/>
    <property type="match status" value="1"/>
</dbReference>
<proteinExistence type="inferred from homology"/>
<feature type="compositionally biased region" description="Basic and acidic residues" evidence="4">
    <location>
        <begin position="390"/>
        <end position="399"/>
    </location>
</feature>
<comment type="caution">
    <text evidence="5">The sequence shown here is derived from an EMBL/GenBank/DDBJ whole genome shotgun (WGS) entry which is preliminary data.</text>
</comment>
<evidence type="ECO:0000313" key="5">
    <source>
        <dbReference type="EMBL" id="KAG6531787.1"/>
    </source>
</evidence>
<keyword evidence="2" id="KW-0806">Transcription termination</keyword>
<protein>
    <recommendedName>
        <fullName evidence="7">Mitochondrial transcription termination factor family protein</fullName>
    </recommendedName>
</protein>
<evidence type="ECO:0000256" key="4">
    <source>
        <dbReference type="SAM" id="MobiDB-lite"/>
    </source>
</evidence>
<comment type="similarity">
    <text evidence="1">Belongs to the mTERF family.</text>
</comment>
<dbReference type="GO" id="GO:0006353">
    <property type="term" value="P:DNA-templated transcription termination"/>
    <property type="evidence" value="ECO:0007669"/>
    <property type="project" value="UniProtKB-KW"/>
</dbReference>
<dbReference type="Pfam" id="PF02536">
    <property type="entry name" value="mTERF"/>
    <property type="match status" value="1"/>
</dbReference>
<accession>A0A8J5HNN2</accession>
<evidence type="ECO:0008006" key="7">
    <source>
        <dbReference type="Google" id="ProtNLM"/>
    </source>
</evidence>
<feature type="compositionally biased region" description="Basic and acidic residues" evidence="4">
    <location>
        <begin position="314"/>
        <end position="328"/>
    </location>
</feature>
<organism evidence="5 6">
    <name type="scientific">Zingiber officinale</name>
    <name type="common">Ginger</name>
    <name type="synonym">Amomum zingiber</name>
    <dbReference type="NCBI Taxonomy" id="94328"/>
    <lineage>
        <taxon>Eukaryota</taxon>
        <taxon>Viridiplantae</taxon>
        <taxon>Streptophyta</taxon>
        <taxon>Embryophyta</taxon>
        <taxon>Tracheophyta</taxon>
        <taxon>Spermatophyta</taxon>
        <taxon>Magnoliopsida</taxon>
        <taxon>Liliopsida</taxon>
        <taxon>Zingiberales</taxon>
        <taxon>Zingiberaceae</taxon>
        <taxon>Zingiber</taxon>
    </lineage>
</organism>
<keyword evidence="3" id="KW-0809">Transit peptide</keyword>
<dbReference type="GO" id="GO:0003676">
    <property type="term" value="F:nucleic acid binding"/>
    <property type="evidence" value="ECO:0007669"/>
    <property type="project" value="InterPro"/>
</dbReference>
<evidence type="ECO:0000256" key="1">
    <source>
        <dbReference type="ARBA" id="ARBA00007692"/>
    </source>
</evidence>
<dbReference type="EMBL" id="JACMSC010000002">
    <property type="protein sequence ID" value="KAG6531787.1"/>
    <property type="molecule type" value="Genomic_DNA"/>
</dbReference>
<feature type="region of interest" description="Disordered" evidence="4">
    <location>
        <begin position="288"/>
        <end position="405"/>
    </location>
</feature>
<feature type="compositionally biased region" description="Basic and acidic residues" evidence="4">
    <location>
        <begin position="341"/>
        <end position="377"/>
    </location>
</feature>
<gene>
    <name evidence="5" type="ORF">ZIOFF_005611</name>
</gene>
<evidence type="ECO:0000313" key="6">
    <source>
        <dbReference type="Proteomes" id="UP000734854"/>
    </source>
</evidence>
<evidence type="ECO:0000256" key="2">
    <source>
        <dbReference type="ARBA" id="ARBA00022472"/>
    </source>
</evidence>
<dbReference type="Proteomes" id="UP000734854">
    <property type="component" value="Unassembled WGS sequence"/>
</dbReference>
<keyword evidence="2" id="KW-0805">Transcription regulation</keyword>
<dbReference type="InterPro" id="IPR038538">
    <property type="entry name" value="MTERF_sf"/>
</dbReference>
<evidence type="ECO:0000256" key="3">
    <source>
        <dbReference type="ARBA" id="ARBA00022946"/>
    </source>
</evidence>
<dbReference type="FunFam" id="1.25.70.10:FF:000013">
    <property type="entry name" value="uncharacterized protein LOC106769908"/>
    <property type="match status" value="1"/>
</dbReference>
<reference evidence="5 6" key="1">
    <citation type="submission" date="2020-08" db="EMBL/GenBank/DDBJ databases">
        <title>Plant Genome Project.</title>
        <authorList>
            <person name="Zhang R.-G."/>
        </authorList>
    </citation>
    <scope>NUCLEOTIDE SEQUENCE [LARGE SCALE GENOMIC DNA]</scope>
    <source>
        <tissue evidence="5">Rhizome</tissue>
    </source>
</reference>
<dbReference type="AlphaFoldDB" id="A0A8J5HNN2"/>